<dbReference type="NCBIfam" id="NF004533">
    <property type="entry name" value="PRK05883.1"/>
    <property type="match status" value="1"/>
</dbReference>
<accession>A0A4R8RXP1</accession>
<evidence type="ECO:0000259" key="1">
    <source>
        <dbReference type="PROSITE" id="PS50075"/>
    </source>
</evidence>
<gene>
    <name evidence="2" type="primary">mbtL_3</name>
    <name evidence="2" type="ORF">DE4585_03925</name>
</gene>
<dbReference type="Proteomes" id="UP000295117">
    <property type="component" value="Unassembled WGS sequence"/>
</dbReference>
<dbReference type="Pfam" id="PF00550">
    <property type="entry name" value="PP-binding"/>
    <property type="match status" value="1"/>
</dbReference>
<reference evidence="2 3" key="1">
    <citation type="journal article" date="2019" name="Sci. Rep.">
        <title>Extended insight into the Mycobacterium chelonae-abscessus complex through whole genome sequencing of Mycobacterium salmoniphilum outbreak and Mycobacterium salmoniphilum-like strains.</title>
        <authorList>
            <person name="Behra P.R.K."/>
            <person name="Das S."/>
            <person name="Pettersson B.M.F."/>
            <person name="Shirreff L."/>
            <person name="DuCote T."/>
            <person name="Jacobsson K.G."/>
            <person name="Ennis D.G."/>
            <person name="Kirsebom L.A."/>
        </authorList>
    </citation>
    <scope>NUCLEOTIDE SEQUENCE [LARGE SCALE GENOMIC DNA]</scope>
    <source>
        <strain evidence="2 3">DE 4585</strain>
    </source>
</reference>
<evidence type="ECO:0000313" key="2">
    <source>
        <dbReference type="EMBL" id="TDZ78089.1"/>
    </source>
</evidence>
<dbReference type="RefSeq" id="WP_134072922.1">
    <property type="nucleotide sequence ID" value="NZ_PECH01000009.1"/>
</dbReference>
<sequence length="89" mass="9326">MDLPAADSVGAELIAILRDELHVDTSRITGDSRLVNDVGLDSVAFAVGLVAIEDKLGVALSEEELLSAHTFGDLERTITAKLPAAQPNS</sequence>
<organism evidence="2 3">
    <name type="scientific">Mycobacteroides salmoniphilum</name>
    <dbReference type="NCBI Taxonomy" id="404941"/>
    <lineage>
        <taxon>Bacteria</taxon>
        <taxon>Bacillati</taxon>
        <taxon>Actinomycetota</taxon>
        <taxon>Actinomycetes</taxon>
        <taxon>Mycobacteriales</taxon>
        <taxon>Mycobacteriaceae</taxon>
        <taxon>Mycobacteroides</taxon>
    </lineage>
</organism>
<dbReference type="Gene3D" id="1.10.1200.10">
    <property type="entry name" value="ACP-like"/>
    <property type="match status" value="1"/>
</dbReference>
<dbReference type="PROSITE" id="PS50075">
    <property type="entry name" value="CARRIER"/>
    <property type="match status" value="1"/>
</dbReference>
<dbReference type="SUPFAM" id="SSF47336">
    <property type="entry name" value="ACP-like"/>
    <property type="match status" value="1"/>
</dbReference>
<dbReference type="InterPro" id="IPR036736">
    <property type="entry name" value="ACP-like_sf"/>
</dbReference>
<evidence type="ECO:0000313" key="3">
    <source>
        <dbReference type="Proteomes" id="UP000295117"/>
    </source>
</evidence>
<dbReference type="EMBL" id="PECH01000009">
    <property type="protein sequence ID" value="TDZ78089.1"/>
    <property type="molecule type" value="Genomic_DNA"/>
</dbReference>
<comment type="caution">
    <text evidence="2">The sequence shown here is derived from an EMBL/GenBank/DDBJ whole genome shotgun (WGS) entry which is preliminary data.</text>
</comment>
<feature type="domain" description="Carrier" evidence="1">
    <location>
        <begin position="7"/>
        <end position="82"/>
    </location>
</feature>
<proteinExistence type="predicted"/>
<dbReference type="AlphaFoldDB" id="A0A4R8RXP1"/>
<protein>
    <submittedName>
        <fullName evidence="2">Acyl carrier protein MbtL</fullName>
    </submittedName>
</protein>
<name>A0A4R8RXP1_9MYCO</name>
<dbReference type="InterPro" id="IPR009081">
    <property type="entry name" value="PP-bd_ACP"/>
</dbReference>